<sequence length="46" mass="5340">MTDVFPLINITGRESLRYSMSELKLLADVAVEKQDQDQDQDQKRTL</sequence>
<reference evidence="1" key="1">
    <citation type="journal article" date="2014" name="Front. Microbiol.">
        <title>High frequency of phylogenetically diverse reductive dehalogenase-homologous genes in deep subseafloor sedimentary metagenomes.</title>
        <authorList>
            <person name="Kawai M."/>
            <person name="Futagami T."/>
            <person name="Toyoda A."/>
            <person name="Takaki Y."/>
            <person name="Nishi S."/>
            <person name="Hori S."/>
            <person name="Arai W."/>
            <person name="Tsubouchi T."/>
            <person name="Morono Y."/>
            <person name="Uchiyama I."/>
            <person name="Ito T."/>
            <person name="Fujiyama A."/>
            <person name="Inagaki F."/>
            <person name="Takami H."/>
        </authorList>
    </citation>
    <scope>NUCLEOTIDE SEQUENCE</scope>
    <source>
        <strain evidence="1">Expedition CK06-06</strain>
    </source>
</reference>
<accession>X1KVS3</accession>
<proteinExistence type="predicted"/>
<comment type="caution">
    <text evidence="1">The sequence shown here is derived from an EMBL/GenBank/DDBJ whole genome shotgun (WGS) entry which is preliminary data.</text>
</comment>
<protein>
    <submittedName>
        <fullName evidence="1">Uncharacterized protein</fullName>
    </submittedName>
</protein>
<organism evidence="1">
    <name type="scientific">marine sediment metagenome</name>
    <dbReference type="NCBI Taxonomy" id="412755"/>
    <lineage>
        <taxon>unclassified sequences</taxon>
        <taxon>metagenomes</taxon>
        <taxon>ecological metagenomes</taxon>
    </lineage>
</organism>
<dbReference type="EMBL" id="BARV01008987">
    <property type="protein sequence ID" value="GAI10798.1"/>
    <property type="molecule type" value="Genomic_DNA"/>
</dbReference>
<dbReference type="AlphaFoldDB" id="X1KVS3"/>
<name>X1KVS3_9ZZZZ</name>
<evidence type="ECO:0000313" key="1">
    <source>
        <dbReference type="EMBL" id="GAI10798.1"/>
    </source>
</evidence>
<gene>
    <name evidence="1" type="ORF">S06H3_17889</name>
</gene>
<feature type="non-terminal residue" evidence="1">
    <location>
        <position position="46"/>
    </location>
</feature>